<evidence type="ECO:0000256" key="6">
    <source>
        <dbReference type="ARBA" id="ARBA00023316"/>
    </source>
</evidence>
<evidence type="ECO:0000256" key="5">
    <source>
        <dbReference type="ARBA" id="ARBA00023239"/>
    </source>
</evidence>
<feature type="transmembrane region" description="Helical" evidence="7">
    <location>
        <begin position="45"/>
        <end position="65"/>
    </location>
</feature>
<feature type="region of interest" description="Disordered" evidence="8">
    <location>
        <begin position="1"/>
        <end position="39"/>
    </location>
</feature>
<comment type="similarity">
    <text evidence="7">Belongs to the transglycosylase MltG family.</text>
</comment>
<comment type="function">
    <text evidence="7">Functions as a peptidoglycan terminase that cleaves nascent peptidoglycan strands endolytically to terminate their elongation.</text>
</comment>
<dbReference type="Gene3D" id="3.30.1490.480">
    <property type="entry name" value="Endolytic murein transglycosylase"/>
    <property type="match status" value="1"/>
</dbReference>
<evidence type="ECO:0000256" key="7">
    <source>
        <dbReference type="HAMAP-Rule" id="MF_02065"/>
    </source>
</evidence>
<evidence type="ECO:0000256" key="4">
    <source>
        <dbReference type="ARBA" id="ARBA00023136"/>
    </source>
</evidence>
<reference evidence="9 10" key="1">
    <citation type="submission" date="2022-02" db="EMBL/GenBank/DDBJ databases">
        <title>Uncovering new skin microbiome diversity through culturing and metagenomics.</title>
        <authorList>
            <person name="Conlan S."/>
            <person name="Deming C."/>
            <person name="Nisc Comparative Sequencing Program N."/>
            <person name="Segre J.A."/>
        </authorList>
    </citation>
    <scope>NUCLEOTIDE SEQUENCE [LARGE SCALE GENOMIC DNA]</scope>
    <source>
        <strain evidence="9 10">ACRQZ</strain>
    </source>
</reference>
<comment type="catalytic activity">
    <reaction evidence="7">
        <text>a peptidoglycan chain = a peptidoglycan chain with N-acetyl-1,6-anhydromuramyl-[peptide] at the reducing end + a peptidoglycan chain with N-acetylglucosamine at the non-reducing end.</text>
        <dbReference type="EC" id="4.2.2.29"/>
    </reaction>
</comment>
<dbReference type="PANTHER" id="PTHR30518">
    <property type="entry name" value="ENDOLYTIC MUREIN TRANSGLYCOSYLASE"/>
    <property type="match status" value="1"/>
</dbReference>
<feature type="site" description="Important for catalytic activity" evidence="7">
    <location>
        <position position="262"/>
    </location>
</feature>
<dbReference type="HAMAP" id="MF_02065">
    <property type="entry name" value="MltG"/>
    <property type="match status" value="1"/>
</dbReference>
<dbReference type="CDD" id="cd08010">
    <property type="entry name" value="MltG_like"/>
    <property type="match status" value="1"/>
</dbReference>
<keyword evidence="4 7" id="KW-0472">Membrane</keyword>
<dbReference type="InterPro" id="IPR003770">
    <property type="entry name" value="MLTG-like"/>
</dbReference>
<keyword evidence="10" id="KW-1185">Reference proteome</keyword>
<protein>
    <recommendedName>
        <fullName evidence="7">Endolytic murein transglycosylase</fullName>
        <ecNumber evidence="7">4.2.2.29</ecNumber>
    </recommendedName>
    <alternativeName>
        <fullName evidence="7">Peptidoglycan lytic transglycosylase</fullName>
    </alternativeName>
    <alternativeName>
        <fullName evidence="7">Peptidoglycan polymerization terminase</fullName>
    </alternativeName>
</protein>
<keyword evidence="5 7" id="KW-0456">Lyase</keyword>
<evidence type="ECO:0000313" key="10">
    <source>
        <dbReference type="Proteomes" id="UP001521931"/>
    </source>
</evidence>
<organism evidence="9 10">
    <name type="scientific">Arsenicicoccus bolidensis</name>
    <dbReference type="NCBI Taxonomy" id="229480"/>
    <lineage>
        <taxon>Bacteria</taxon>
        <taxon>Bacillati</taxon>
        <taxon>Actinomycetota</taxon>
        <taxon>Actinomycetes</taxon>
        <taxon>Micrococcales</taxon>
        <taxon>Intrasporangiaceae</taxon>
        <taxon>Arsenicicoccus</taxon>
    </lineage>
</organism>
<dbReference type="EC" id="4.2.2.29" evidence="7"/>
<evidence type="ECO:0000256" key="2">
    <source>
        <dbReference type="ARBA" id="ARBA00022692"/>
    </source>
</evidence>
<comment type="caution">
    <text evidence="9">The sequence shown here is derived from an EMBL/GenBank/DDBJ whole genome shotgun (WGS) entry which is preliminary data.</text>
</comment>
<keyword evidence="1 7" id="KW-1003">Cell membrane</keyword>
<accession>A0ABS9Q6Y5</accession>
<keyword evidence="3 7" id="KW-1133">Transmembrane helix</keyword>
<dbReference type="Pfam" id="PF02618">
    <property type="entry name" value="YceG"/>
    <property type="match status" value="1"/>
</dbReference>
<dbReference type="Proteomes" id="UP001521931">
    <property type="component" value="Unassembled WGS sequence"/>
</dbReference>
<keyword evidence="6 7" id="KW-0961">Cell wall biogenesis/degradation</keyword>
<sequence length="386" mass="40527">MTDQHLSDSIFGGRDGAGPGDHGRGGTTGASPTGRPPHRRRRGPLLILLLLVALAAAVLVAGLVLKPVVAGFLGGGDYAASDATGKKVPVTIAANANGRAIGDTLEKAGVVKSAGAFVDAAREDTRAQSIQPGDYLMAEHQPAKAALAYLADPKNRVVKRVTVPEGMRASEVYKVLSKASGIPVADYEKAAKNTAALNLPSSAKGNVEGYLFPSSYEFKAKSTAAEQLAAMVAKTKDVLAELGVSDDKAERAIIIASIVESESRLDADRGKVARVLENRLAVPMRLQLDSTVAYATGKRVITTTDEERAQVNGYNTYTRDGLPVGPIGNPGEASIMAAVNPAQGPWLFFVTIDPATGETVFTENKADHDKAVLRFQAWCQAHKGQC</sequence>
<proteinExistence type="inferred from homology"/>
<evidence type="ECO:0000256" key="8">
    <source>
        <dbReference type="SAM" id="MobiDB-lite"/>
    </source>
</evidence>
<name>A0ABS9Q6Y5_9MICO</name>
<gene>
    <name evidence="7 9" type="primary">mltG</name>
    <name evidence="9" type="ORF">MHL29_17285</name>
</gene>
<evidence type="ECO:0000256" key="1">
    <source>
        <dbReference type="ARBA" id="ARBA00022475"/>
    </source>
</evidence>
<feature type="compositionally biased region" description="Gly residues" evidence="8">
    <location>
        <begin position="13"/>
        <end position="28"/>
    </location>
</feature>
<dbReference type="RefSeq" id="WP_239266450.1">
    <property type="nucleotide sequence ID" value="NZ_JAKRCV010000090.1"/>
</dbReference>
<dbReference type="NCBIfam" id="TIGR00247">
    <property type="entry name" value="endolytic transglycosylase MltG"/>
    <property type="match status" value="1"/>
</dbReference>
<evidence type="ECO:0000313" key="9">
    <source>
        <dbReference type="EMBL" id="MCG7323629.1"/>
    </source>
</evidence>
<comment type="subcellular location">
    <subcellularLocation>
        <location evidence="7">Cell membrane</location>
        <topology evidence="7">Single-pass membrane protein</topology>
    </subcellularLocation>
</comment>
<dbReference type="PANTHER" id="PTHR30518:SF2">
    <property type="entry name" value="ENDOLYTIC MUREIN TRANSGLYCOSYLASE"/>
    <property type="match status" value="1"/>
</dbReference>
<keyword evidence="2 7" id="KW-0812">Transmembrane</keyword>
<evidence type="ECO:0000256" key="3">
    <source>
        <dbReference type="ARBA" id="ARBA00022989"/>
    </source>
</evidence>
<dbReference type="EMBL" id="JAKRCV010000090">
    <property type="protein sequence ID" value="MCG7323629.1"/>
    <property type="molecule type" value="Genomic_DNA"/>
</dbReference>